<dbReference type="PANTHER" id="PTHR47991">
    <property type="entry name" value="OXOGLUTARATE/IRON-DEPENDENT DIOXYGENASE"/>
    <property type="match status" value="1"/>
</dbReference>
<dbReference type="OMA" id="MLILPRH"/>
<accession>A0A4Y7IP34</accession>
<dbReference type="Pfam" id="PF14226">
    <property type="entry name" value="DIOX_N"/>
    <property type="match status" value="1"/>
</dbReference>
<dbReference type="Gene3D" id="2.60.120.330">
    <property type="entry name" value="B-lactam Antibiotic, Isopenicillin N Synthase, Chain"/>
    <property type="match status" value="1"/>
</dbReference>
<dbReference type="Gramene" id="RZC49472">
    <property type="protein sequence ID" value="RZC49472"/>
    <property type="gene ID" value="C5167_017908"/>
</dbReference>
<sequence>MEMEMRKPAKLGGSFLSLLSPEPCIGELELGKLHSACKDWGFFQVVNHGVDISLLEKVKTEIQDFFNLPMDEKKKFWQEEGDVEGFGQMFVQSEDQKLDWADMFYMLILPRHKRNPQLFPKLPLPLRG</sequence>
<dbReference type="SUPFAM" id="SSF51197">
    <property type="entry name" value="Clavaminate synthase-like"/>
    <property type="match status" value="1"/>
</dbReference>
<reference evidence="4 5" key="1">
    <citation type="journal article" date="2018" name="Science">
        <title>The opium poppy genome and morphinan production.</title>
        <authorList>
            <person name="Guo L."/>
            <person name="Winzer T."/>
            <person name="Yang X."/>
            <person name="Li Y."/>
            <person name="Ning Z."/>
            <person name="He Z."/>
            <person name="Teodor R."/>
            <person name="Lu Y."/>
            <person name="Bowser T.A."/>
            <person name="Graham I.A."/>
            <person name="Ye K."/>
        </authorList>
    </citation>
    <scope>NUCLEOTIDE SEQUENCE [LARGE SCALE GENOMIC DNA]</scope>
    <source>
        <strain evidence="5">cv. HN1</strain>
        <tissue evidence="4">Leaves</tissue>
    </source>
</reference>
<dbReference type="GO" id="GO:0046872">
    <property type="term" value="F:metal ion binding"/>
    <property type="evidence" value="ECO:0007669"/>
    <property type="project" value="UniProtKB-KW"/>
</dbReference>
<protein>
    <recommendedName>
        <fullName evidence="3">Non-haem dioxygenase N-terminal domain-containing protein</fullName>
    </recommendedName>
</protein>
<gene>
    <name evidence="4" type="ORF">C5167_017908</name>
</gene>
<keyword evidence="1" id="KW-0479">Metal-binding</keyword>
<evidence type="ECO:0000313" key="4">
    <source>
        <dbReference type="EMBL" id="RZC49472.1"/>
    </source>
</evidence>
<dbReference type="Proteomes" id="UP000316621">
    <property type="component" value="Chromosome 2"/>
</dbReference>
<evidence type="ECO:0000313" key="5">
    <source>
        <dbReference type="Proteomes" id="UP000316621"/>
    </source>
</evidence>
<proteinExistence type="predicted"/>
<dbReference type="InterPro" id="IPR027443">
    <property type="entry name" value="IPNS-like_sf"/>
</dbReference>
<dbReference type="AlphaFoldDB" id="A0A4Y7IP34"/>
<dbReference type="InterPro" id="IPR026992">
    <property type="entry name" value="DIOX_N"/>
</dbReference>
<evidence type="ECO:0000256" key="2">
    <source>
        <dbReference type="ARBA" id="ARBA00023004"/>
    </source>
</evidence>
<feature type="domain" description="Non-haem dioxygenase N-terminal" evidence="3">
    <location>
        <begin position="29"/>
        <end position="120"/>
    </location>
</feature>
<dbReference type="EMBL" id="CM010716">
    <property type="protein sequence ID" value="RZC49472.1"/>
    <property type="molecule type" value="Genomic_DNA"/>
</dbReference>
<organism evidence="4 5">
    <name type="scientific">Papaver somniferum</name>
    <name type="common">Opium poppy</name>
    <dbReference type="NCBI Taxonomy" id="3469"/>
    <lineage>
        <taxon>Eukaryota</taxon>
        <taxon>Viridiplantae</taxon>
        <taxon>Streptophyta</taxon>
        <taxon>Embryophyta</taxon>
        <taxon>Tracheophyta</taxon>
        <taxon>Spermatophyta</taxon>
        <taxon>Magnoliopsida</taxon>
        <taxon>Ranunculales</taxon>
        <taxon>Papaveraceae</taxon>
        <taxon>Papaveroideae</taxon>
        <taxon>Papaver</taxon>
    </lineage>
</organism>
<dbReference type="InterPro" id="IPR050295">
    <property type="entry name" value="Plant_2OG-oxidoreductases"/>
</dbReference>
<keyword evidence="2" id="KW-0408">Iron</keyword>
<evidence type="ECO:0000256" key="1">
    <source>
        <dbReference type="ARBA" id="ARBA00022723"/>
    </source>
</evidence>
<evidence type="ECO:0000259" key="3">
    <source>
        <dbReference type="Pfam" id="PF14226"/>
    </source>
</evidence>
<name>A0A4Y7IP34_PAPSO</name>
<keyword evidence="5" id="KW-1185">Reference proteome</keyword>